<dbReference type="PaxDb" id="6945-B7QKT6"/>
<evidence type="ECO:0000313" key="3">
    <source>
        <dbReference type="Proteomes" id="UP000001555"/>
    </source>
</evidence>
<protein>
    <submittedName>
        <fullName evidence="1 2">Uncharacterized protein</fullName>
    </submittedName>
</protein>
<gene>
    <name evidence="1" type="ORF">IscW_ISCW023450</name>
</gene>
<dbReference type="VEuPathDB" id="VectorBase:ISCW023450"/>
<accession>B7QKT6</accession>
<organism>
    <name type="scientific">Ixodes scapularis</name>
    <name type="common">Black-legged tick</name>
    <name type="synonym">Deer tick</name>
    <dbReference type="NCBI Taxonomy" id="6945"/>
    <lineage>
        <taxon>Eukaryota</taxon>
        <taxon>Metazoa</taxon>
        <taxon>Ecdysozoa</taxon>
        <taxon>Arthropoda</taxon>
        <taxon>Chelicerata</taxon>
        <taxon>Arachnida</taxon>
        <taxon>Acari</taxon>
        <taxon>Parasitiformes</taxon>
        <taxon>Ixodida</taxon>
        <taxon>Ixodoidea</taxon>
        <taxon>Ixodidae</taxon>
        <taxon>Ixodinae</taxon>
        <taxon>Ixodes</taxon>
    </lineage>
</organism>
<name>B7QKT6_IXOSC</name>
<proteinExistence type="predicted"/>
<dbReference type="Proteomes" id="UP000001555">
    <property type="component" value="Unassembled WGS sequence"/>
</dbReference>
<evidence type="ECO:0000313" key="1">
    <source>
        <dbReference type="EMBL" id="EEC19458.1"/>
    </source>
</evidence>
<dbReference type="OrthoDB" id="6511931at2759"/>
<reference evidence="2" key="2">
    <citation type="submission" date="2020-05" db="UniProtKB">
        <authorList>
            <consortium name="EnsemblMetazoa"/>
        </authorList>
    </citation>
    <scope>IDENTIFICATION</scope>
    <source>
        <strain evidence="2">wikel</strain>
    </source>
</reference>
<dbReference type="InParanoid" id="B7QKT6"/>
<dbReference type="EMBL" id="DS961919">
    <property type="protein sequence ID" value="EEC19458.1"/>
    <property type="molecule type" value="Genomic_DNA"/>
</dbReference>
<dbReference type="AlphaFoldDB" id="B7QKT6"/>
<sequence length="57" mass="6558">MATLYWCCASRNEFESFWSRRRRISDSGIEDSLEAEIAGETTALLGSKKHDVRYNSL</sequence>
<dbReference type="EnsemblMetazoa" id="ISCW023450-RA">
    <property type="protein sequence ID" value="ISCW023450-PA"/>
    <property type="gene ID" value="ISCW023450"/>
</dbReference>
<dbReference type="HOGENOM" id="CLU_2998782_0_0_1"/>
<dbReference type="VEuPathDB" id="VectorBase:ISCP_013832"/>
<keyword evidence="3" id="KW-1185">Reference proteome</keyword>
<evidence type="ECO:0000313" key="2">
    <source>
        <dbReference type="EnsemblMetazoa" id="ISCW023450-PA"/>
    </source>
</evidence>
<reference evidence="1 3" key="1">
    <citation type="submission" date="2008-03" db="EMBL/GenBank/DDBJ databases">
        <title>Annotation of Ixodes scapularis.</title>
        <authorList>
            <consortium name="Ixodes scapularis Genome Project Consortium"/>
            <person name="Caler E."/>
            <person name="Hannick L.I."/>
            <person name="Bidwell S."/>
            <person name="Joardar V."/>
            <person name="Thiagarajan M."/>
            <person name="Amedeo P."/>
            <person name="Galinsky K.J."/>
            <person name="Schobel S."/>
            <person name="Inman J."/>
            <person name="Hostetler J."/>
            <person name="Miller J."/>
            <person name="Hammond M."/>
            <person name="Megy K."/>
            <person name="Lawson D."/>
            <person name="Kodira C."/>
            <person name="Sutton G."/>
            <person name="Meyer J."/>
            <person name="Hill C.A."/>
            <person name="Birren B."/>
            <person name="Nene V."/>
            <person name="Collins F."/>
            <person name="Alarcon-Chaidez F."/>
            <person name="Wikel S."/>
            <person name="Strausberg R."/>
        </authorList>
    </citation>
    <scope>NUCLEOTIDE SEQUENCE [LARGE SCALE GENOMIC DNA]</scope>
    <source>
        <strain evidence="3">Wikel</strain>
        <strain evidence="1">Wikel colony</strain>
    </source>
</reference>
<dbReference type="EMBL" id="ABJB010741039">
    <property type="status" value="NOT_ANNOTATED_CDS"/>
    <property type="molecule type" value="Genomic_DNA"/>
</dbReference>
<dbReference type="VEuPathDB" id="VectorBase:ISCI023450"/>